<dbReference type="AlphaFoldDB" id="A0A370WU40"/>
<accession>A0A370WU40</accession>
<dbReference type="Proteomes" id="UP000254258">
    <property type="component" value="Unassembled WGS sequence"/>
</dbReference>
<reference evidence="2 3" key="1">
    <citation type="submission" date="2018-07" db="EMBL/GenBank/DDBJ databases">
        <title>Dyella monticola sp. nov. and Dyella psychrodurans sp. nov. isolated from monsoon evergreen broad-leaved forest soil of Dinghu Mountain, China.</title>
        <authorList>
            <person name="Gao Z."/>
            <person name="Qiu L."/>
        </authorList>
    </citation>
    <scope>NUCLEOTIDE SEQUENCE [LARGE SCALE GENOMIC DNA]</scope>
    <source>
        <strain evidence="2 3">4G-K06</strain>
    </source>
</reference>
<evidence type="ECO:0000259" key="1">
    <source>
        <dbReference type="Pfam" id="PF12697"/>
    </source>
</evidence>
<dbReference type="OrthoDB" id="2086224at2"/>
<dbReference type="SUPFAM" id="SSF53474">
    <property type="entry name" value="alpha/beta-Hydrolases"/>
    <property type="match status" value="1"/>
</dbReference>
<dbReference type="InterPro" id="IPR000073">
    <property type="entry name" value="AB_hydrolase_1"/>
</dbReference>
<dbReference type="PANTHER" id="PTHR43689">
    <property type="entry name" value="HYDROLASE"/>
    <property type="match status" value="1"/>
</dbReference>
<dbReference type="EMBL" id="QRBE01000011">
    <property type="protein sequence ID" value="RDS79654.1"/>
    <property type="molecule type" value="Genomic_DNA"/>
</dbReference>
<evidence type="ECO:0000313" key="2">
    <source>
        <dbReference type="EMBL" id="RDS79654.1"/>
    </source>
</evidence>
<dbReference type="PANTHER" id="PTHR43689:SF8">
    <property type="entry name" value="ALPHA_BETA-HYDROLASES SUPERFAMILY PROTEIN"/>
    <property type="match status" value="1"/>
</dbReference>
<dbReference type="PRINTS" id="PR00111">
    <property type="entry name" value="ABHYDROLASE"/>
</dbReference>
<keyword evidence="3" id="KW-1185">Reference proteome</keyword>
<proteinExistence type="predicted"/>
<gene>
    <name evidence="2" type="ORF">DWU98_16430</name>
</gene>
<comment type="caution">
    <text evidence="2">The sequence shown here is derived from an EMBL/GenBank/DDBJ whole genome shotgun (WGS) entry which is preliminary data.</text>
</comment>
<dbReference type="InterPro" id="IPR029058">
    <property type="entry name" value="AB_hydrolase_fold"/>
</dbReference>
<dbReference type="GO" id="GO:0016787">
    <property type="term" value="F:hydrolase activity"/>
    <property type="evidence" value="ECO:0007669"/>
    <property type="project" value="UniProtKB-KW"/>
</dbReference>
<dbReference type="Gene3D" id="3.40.50.1820">
    <property type="entry name" value="alpha/beta hydrolase"/>
    <property type="match status" value="1"/>
</dbReference>
<organism evidence="2 3">
    <name type="scientific">Dyella monticola</name>
    <dbReference type="NCBI Taxonomy" id="1927958"/>
    <lineage>
        <taxon>Bacteria</taxon>
        <taxon>Pseudomonadati</taxon>
        <taxon>Pseudomonadota</taxon>
        <taxon>Gammaproteobacteria</taxon>
        <taxon>Lysobacterales</taxon>
        <taxon>Rhodanobacteraceae</taxon>
        <taxon>Dyella</taxon>
    </lineage>
</organism>
<sequence>MCLYKHRYILTPSEPKVDISSPQLLFAETLELSFFDHGSGRPYLLLHGGAGPQSMNGLAAALQTSHRSIAPTHPGFDGKPRPDWFGRINDLALAYLALLERLALQDVVIVGNSIGGWIAAEMALRNSPRIAGIVLLNACGIDTGSSAKQIVDPMKLSPADRAALAFHDPARYAIAPTSPAALAQMAENQGTLRVYSGEHFMHDPSLYGRLSRMPVPSLVAWGESDGIVDVAYGQRFAGAMPYSRLELVPQAGHFPHIEQLGKVVALIEAFENRA</sequence>
<protein>
    <submittedName>
        <fullName evidence="2">Alpha/beta hydrolase</fullName>
    </submittedName>
</protein>
<dbReference type="Pfam" id="PF12697">
    <property type="entry name" value="Abhydrolase_6"/>
    <property type="match status" value="1"/>
</dbReference>
<keyword evidence="2" id="KW-0378">Hydrolase</keyword>
<evidence type="ECO:0000313" key="3">
    <source>
        <dbReference type="Proteomes" id="UP000254258"/>
    </source>
</evidence>
<feature type="domain" description="AB hydrolase-1" evidence="1">
    <location>
        <begin position="44"/>
        <end position="264"/>
    </location>
</feature>
<name>A0A370WU40_9GAMM</name>